<proteinExistence type="inferred from homology"/>
<dbReference type="Pfam" id="PF02100">
    <property type="entry name" value="ODC_AZ"/>
    <property type="match status" value="1"/>
</dbReference>
<evidence type="ECO:0000313" key="6">
    <source>
        <dbReference type="Proteomes" id="UP000038830"/>
    </source>
</evidence>
<dbReference type="GO" id="GO:0075523">
    <property type="term" value="P:viral translational frameshifting"/>
    <property type="evidence" value="ECO:0007669"/>
    <property type="project" value="UniProtKB-KW"/>
</dbReference>
<comment type="subunit">
    <text evidence="3">Interacts with ODC and thereby sterically blocks ODC homodimerization.</text>
</comment>
<organism evidence="5 6">
    <name type="scientific">Cyberlindnera jadinii (strain ATCC 18201 / CBS 1600 / BCRC 20928 / JCM 3617 / NBRC 0987 / NRRL Y-1542)</name>
    <name type="common">Torula yeast</name>
    <name type="synonym">Candida utilis</name>
    <dbReference type="NCBI Taxonomy" id="983966"/>
    <lineage>
        <taxon>Eukaryota</taxon>
        <taxon>Fungi</taxon>
        <taxon>Dikarya</taxon>
        <taxon>Ascomycota</taxon>
        <taxon>Saccharomycotina</taxon>
        <taxon>Saccharomycetes</taxon>
        <taxon>Phaffomycetales</taxon>
        <taxon>Phaffomycetaceae</taxon>
        <taxon>Cyberlindnera</taxon>
    </lineage>
</organism>
<name>A0A0H5C7G1_CYBJN</name>
<evidence type="ECO:0000313" key="5">
    <source>
        <dbReference type="EMBL" id="CEP24091.1"/>
    </source>
</evidence>
<accession>A0A0H5C7G1</accession>
<evidence type="ECO:0000256" key="2">
    <source>
        <dbReference type="ARBA" id="ARBA00008796"/>
    </source>
</evidence>
<sequence length="221" mass="25392">MNILKHKEKKVNNLMFVHSLTHHSTGAAATALVVDTHDLSTFGGPEVPSVKNPQLERYRNGAVEVSLDVILLGESQRVSKDDLTKLLSCSHGMARLQHLDSKHACRGLLYVVIRSVLFSEPIYGILDKDLSFKVFIQQEFKERNDQNLKNLLMALFEFTSDVIMPNQDEDVTLLIYMKRDRFESESKLLIKNLIWLGGKLVHDDSDDTNKYHDWYIMEFEV</sequence>
<comment type="function">
    <text evidence="1">Ornithine decarboxylase (ODC) antizyme protein that negatively regulates ODC activity and intracellular polyamine biosynthesis in response to increased intracellular polyamine levels. Binds to ODC monomers, inhibiting the assembly of the functional ODC homodimer, and targets the monomers for ubiquitin-independent proteolytic destruction by the 26S proteasome.</text>
</comment>
<evidence type="ECO:0000256" key="3">
    <source>
        <dbReference type="ARBA" id="ARBA00011486"/>
    </source>
</evidence>
<gene>
    <name evidence="5" type="ORF">BN1211_4808</name>
</gene>
<dbReference type="EMBL" id="CDQK01000005">
    <property type="protein sequence ID" value="CEP24091.1"/>
    <property type="molecule type" value="Genomic_DNA"/>
</dbReference>
<evidence type="ECO:0000256" key="1">
    <source>
        <dbReference type="ARBA" id="ARBA00002307"/>
    </source>
</evidence>
<dbReference type="Proteomes" id="UP000038830">
    <property type="component" value="Unassembled WGS sequence"/>
</dbReference>
<evidence type="ECO:0000256" key="4">
    <source>
        <dbReference type="ARBA" id="ARBA00022758"/>
    </source>
</evidence>
<comment type="similarity">
    <text evidence="2">Belongs to the ODC antizyme family.</text>
</comment>
<dbReference type="AlphaFoldDB" id="A0A0H5C7G1"/>
<reference evidence="6" key="1">
    <citation type="journal article" date="2015" name="J. Biotechnol.">
        <title>The structure of the Cyberlindnera jadinii genome and its relation to Candida utilis analyzed by the occurrence of single nucleotide polymorphisms.</title>
        <authorList>
            <person name="Rupp O."/>
            <person name="Brinkrolf K."/>
            <person name="Buerth C."/>
            <person name="Kunigo M."/>
            <person name="Schneider J."/>
            <person name="Jaenicke S."/>
            <person name="Goesmann A."/>
            <person name="Puehler A."/>
            <person name="Jaeger K.-E."/>
            <person name="Ernst J.F."/>
        </authorList>
    </citation>
    <scope>NUCLEOTIDE SEQUENCE [LARGE SCALE GENOMIC DNA]</scope>
    <source>
        <strain evidence="6">ATCC 18201 / CBS 1600 / BCRC 20928 / JCM 3617 / NBRC 0987 / NRRL Y-1542</strain>
    </source>
</reference>
<dbReference type="GO" id="GO:0008073">
    <property type="term" value="F:ornithine decarboxylase inhibitor activity"/>
    <property type="evidence" value="ECO:0007669"/>
    <property type="project" value="InterPro"/>
</dbReference>
<protein>
    <submittedName>
        <fullName evidence="5">Uncharacterized protein</fullName>
    </submittedName>
</protein>
<keyword evidence="4" id="KW-0688">Ribosomal frameshifting</keyword>
<dbReference type="InterPro" id="IPR002993">
    <property type="entry name" value="ODC_AZ"/>
</dbReference>